<gene>
    <name evidence="3" type="ORF">DWB85_10530</name>
</gene>
<keyword evidence="2" id="KW-1133">Transmembrane helix</keyword>
<feature type="transmembrane region" description="Helical" evidence="2">
    <location>
        <begin position="100"/>
        <end position="119"/>
    </location>
</feature>
<name>A0A3L7E0F6_9GAMM</name>
<feature type="transmembrane region" description="Helical" evidence="2">
    <location>
        <begin position="327"/>
        <end position="350"/>
    </location>
</feature>
<proteinExistence type="predicted"/>
<evidence type="ECO:0000313" key="3">
    <source>
        <dbReference type="EMBL" id="RLQ21721.1"/>
    </source>
</evidence>
<keyword evidence="2" id="KW-0472">Membrane</keyword>
<keyword evidence="2" id="KW-0812">Transmembrane</keyword>
<sequence length="357" mass="38805">MTGIIGIVVIAWLGLLDDLSAAYIDGALIGSGAIYATARGINALVSVLQGTEMNAVLLTFTVGELLDPVNDLVERFSGLMMLALGSLALQKILLELVSDMSFNILLTGLGVAVAASHYLGFDAVYRKLARFFLVTAAIRFSFAVVILANSWADSVFLEDGVNSRHAGMQGFHKELSSISARAGIDAGLSDEGKSIEAQIEVNDKALQQETTNLHRNRTRLQATEAKLEAIDQRPWWKKLSGETTLAIEETELEIQQLERTIEGNELTISGLRDTSDALHEQLDCLEKRRTGESCSFLGGIGKAAQAFNIRQQINALSADVDQFASNLISLLMALILKSVIFPLLFLYILVRAVRHAL</sequence>
<dbReference type="Gene3D" id="1.10.287.1490">
    <property type="match status" value="1"/>
</dbReference>
<accession>A0A3L7E0F6</accession>
<protein>
    <submittedName>
        <fullName evidence="3">Uncharacterized protein</fullName>
    </submittedName>
</protein>
<dbReference type="AlphaFoldDB" id="A0A3L7E0F6"/>
<comment type="caution">
    <text evidence="3">The sequence shown here is derived from an EMBL/GenBank/DDBJ whole genome shotgun (WGS) entry which is preliminary data.</text>
</comment>
<reference evidence="3 4" key="1">
    <citation type="submission" date="2018-07" db="EMBL/GenBank/DDBJ databases">
        <title>Halioglobus sp. genome submission.</title>
        <authorList>
            <person name="Ye M.-Q."/>
            <person name="Du Z.-J."/>
        </authorList>
    </citation>
    <scope>NUCLEOTIDE SEQUENCE [LARGE SCALE GENOMIC DNA]</scope>
    <source>
        <strain evidence="3 4">U0301</strain>
    </source>
</reference>
<dbReference type="EMBL" id="QRAN01000010">
    <property type="protein sequence ID" value="RLQ21721.1"/>
    <property type="molecule type" value="Genomic_DNA"/>
</dbReference>
<feature type="coiled-coil region" evidence="1">
    <location>
        <begin position="240"/>
        <end position="288"/>
    </location>
</feature>
<organism evidence="3 4">
    <name type="scientific">Seongchinamella sediminis</name>
    <dbReference type="NCBI Taxonomy" id="2283635"/>
    <lineage>
        <taxon>Bacteria</taxon>
        <taxon>Pseudomonadati</taxon>
        <taxon>Pseudomonadota</taxon>
        <taxon>Gammaproteobacteria</taxon>
        <taxon>Cellvibrionales</taxon>
        <taxon>Halieaceae</taxon>
        <taxon>Seongchinamella</taxon>
    </lineage>
</organism>
<keyword evidence="4" id="KW-1185">Reference proteome</keyword>
<dbReference type="Proteomes" id="UP000265509">
    <property type="component" value="Unassembled WGS sequence"/>
</dbReference>
<evidence type="ECO:0000313" key="4">
    <source>
        <dbReference type="Proteomes" id="UP000265509"/>
    </source>
</evidence>
<evidence type="ECO:0000256" key="2">
    <source>
        <dbReference type="SAM" id="Phobius"/>
    </source>
</evidence>
<feature type="transmembrane region" description="Helical" evidence="2">
    <location>
        <begin position="131"/>
        <end position="152"/>
    </location>
</feature>
<evidence type="ECO:0000256" key="1">
    <source>
        <dbReference type="SAM" id="Coils"/>
    </source>
</evidence>
<keyword evidence="1" id="KW-0175">Coiled coil</keyword>